<feature type="compositionally biased region" description="Low complexity" evidence="1">
    <location>
        <begin position="162"/>
        <end position="173"/>
    </location>
</feature>
<dbReference type="EMBL" id="OX365926">
    <property type="protein sequence ID" value="CAI4051001.1"/>
    <property type="molecule type" value="Genomic_DNA"/>
</dbReference>
<sequence>MSTSISGPEHEFVSKFLTLATLSDPKLPKSHIRPLKDIANLGVPLPTLKYKYKQNHAKKLKLQQNDTVRLTLKKIQAPKFAIEHDFSPSDTILQLKQHLINEGKASHVSEIKLLLKGKVLHENLFLSDLKLDSANCTITVMIKPDPTLARASEADKPVSAPSTSSSSSSSSSSPEQEPAVPWDAIEALLNDKFKNNNPAAKQILDRLQKGWSLTK</sequence>
<dbReference type="Gene3D" id="3.10.20.90">
    <property type="entry name" value="Phosphatidylinositol 3-kinase Catalytic Subunit, Chain A, domain 1"/>
    <property type="match status" value="1"/>
</dbReference>
<organism evidence="3 4">
    <name type="scientific">Saccharomyces uvarum</name>
    <name type="common">Yeast</name>
    <name type="synonym">Saccharomyces bayanus var. uvarum</name>
    <dbReference type="NCBI Taxonomy" id="230603"/>
    <lineage>
        <taxon>Eukaryota</taxon>
        <taxon>Fungi</taxon>
        <taxon>Dikarya</taxon>
        <taxon>Ascomycota</taxon>
        <taxon>Saccharomycotina</taxon>
        <taxon>Saccharomycetes</taxon>
        <taxon>Saccharomycetales</taxon>
        <taxon>Saccharomycetaceae</taxon>
        <taxon>Saccharomyces</taxon>
    </lineage>
</organism>
<dbReference type="Gene3D" id="1.10.286.70">
    <property type="entry name" value="Get5 dimerization domain"/>
    <property type="match status" value="1"/>
</dbReference>
<feature type="region of interest" description="Disordered" evidence="1">
    <location>
        <begin position="151"/>
        <end position="181"/>
    </location>
</feature>
<feature type="domain" description="Ubiquitin-like" evidence="2">
    <location>
        <begin position="68"/>
        <end position="146"/>
    </location>
</feature>
<accession>A0AA35J8N6</accession>
<dbReference type="PROSITE" id="PS50053">
    <property type="entry name" value="UBIQUITIN_2"/>
    <property type="match status" value="1"/>
</dbReference>
<dbReference type="InterPro" id="IPR000626">
    <property type="entry name" value="Ubiquitin-like_dom"/>
</dbReference>
<dbReference type="Proteomes" id="UP001162090">
    <property type="component" value="Chromosome 15"/>
</dbReference>
<gene>
    <name evidence="3" type="primary">SUVC15G0440</name>
    <name evidence="3" type="ORF">SUVC_15G0440</name>
</gene>
<dbReference type="Pfam" id="PF00240">
    <property type="entry name" value="ubiquitin"/>
    <property type="match status" value="1"/>
</dbReference>
<protein>
    <recommendedName>
        <fullName evidence="2">Ubiquitin-like domain-containing protein</fullName>
    </recommendedName>
</protein>
<evidence type="ECO:0000313" key="3">
    <source>
        <dbReference type="EMBL" id="CAI4051001.1"/>
    </source>
</evidence>
<dbReference type="SMART" id="SM00213">
    <property type="entry name" value="UBQ"/>
    <property type="match status" value="1"/>
</dbReference>
<dbReference type="InterPro" id="IPR040474">
    <property type="entry name" value="MDY2_C"/>
</dbReference>
<dbReference type="Pfam" id="PF18514">
    <property type="entry name" value="MDY2_C"/>
    <property type="match status" value="1"/>
</dbReference>
<dbReference type="Pfam" id="PF16843">
    <property type="entry name" value="Get5_bdg"/>
    <property type="match status" value="1"/>
</dbReference>
<dbReference type="InterPro" id="IPR029071">
    <property type="entry name" value="Ubiquitin-like_domsf"/>
</dbReference>
<name>A0AA35J8N6_SACUV</name>
<evidence type="ECO:0000313" key="4">
    <source>
        <dbReference type="Proteomes" id="UP001162090"/>
    </source>
</evidence>
<dbReference type="InterPro" id="IPR031765">
    <property type="entry name" value="Mdy2_get4-bd"/>
</dbReference>
<dbReference type="SUPFAM" id="SSF54236">
    <property type="entry name" value="Ubiquitin-like"/>
    <property type="match status" value="1"/>
</dbReference>
<dbReference type="AlphaFoldDB" id="A0AA35J8N6"/>
<proteinExistence type="predicted"/>
<dbReference type="Gene3D" id="1.20.5.510">
    <property type="entry name" value="Single helix bin"/>
    <property type="match status" value="1"/>
</dbReference>
<evidence type="ECO:0000256" key="1">
    <source>
        <dbReference type="SAM" id="MobiDB-lite"/>
    </source>
</evidence>
<evidence type="ECO:0000259" key="2">
    <source>
        <dbReference type="PROSITE" id="PS50053"/>
    </source>
</evidence>
<reference evidence="3" key="1">
    <citation type="submission" date="2022-10" db="EMBL/GenBank/DDBJ databases">
        <authorList>
            <person name="Byrne P K."/>
        </authorList>
    </citation>
    <scope>NUCLEOTIDE SEQUENCE</scope>
    <source>
        <strain evidence="3">CBS7001</strain>
    </source>
</reference>